<protein>
    <submittedName>
        <fullName evidence="2">Putative sterol carrier protein</fullName>
    </submittedName>
</protein>
<dbReference type="Pfam" id="PF02036">
    <property type="entry name" value="SCP2"/>
    <property type="match status" value="1"/>
</dbReference>
<organism evidence="2 3">
    <name type="scientific">Anaerolinea thermophila</name>
    <dbReference type="NCBI Taxonomy" id="167964"/>
    <lineage>
        <taxon>Bacteria</taxon>
        <taxon>Bacillati</taxon>
        <taxon>Chloroflexota</taxon>
        <taxon>Anaerolineae</taxon>
        <taxon>Anaerolineales</taxon>
        <taxon>Anaerolineaceae</taxon>
        <taxon>Anaerolinea</taxon>
    </lineage>
</organism>
<evidence type="ECO:0000313" key="3">
    <source>
        <dbReference type="Proteomes" id="UP000064249"/>
    </source>
</evidence>
<proteinExistence type="predicted"/>
<comment type="caution">
    <text evidence="2">The sequence shown here is derived from an EMBL/GenBank/DDBJ whole genome shotgun (WGS) entry which is preliminary data.</text>
</comment>
<accession>A0A117LGD0</accession>
<evidence type="ECO:0000259" key="1">
    <source>
        <dbReference type="Pfam" id="PF02036"/>
    </source>
</evidence>
<dbReference type="AlphaFoldDB" id="A0A117LGD0"/>
<dbReference type="GO" id="GO:0005829">
    <property type="term" value="C:cytosol"/>
    <property type="evidence" value="ECO:0007669"/>
    <property type="project" value="TreeGrafter"/>
</dbReference>
<dbReference type="Gene3D" id="3.30.1050.10">
    <property type="entry name" value="SCP2 sterol-binding domain"/>
    <property type="match status" value="1"/>
</dbReference>
<sequence>MAELNVSQIMESIPEYFNPERAKGIEAVVQCFFSGKQASDWFIVIKDQTCEVEEGQVDQPDITIKADGEEGVKLFTGEMDPMRAFLLRKVKVSGDMALGMKLLNLFDRPD</sequence>
<evidence type="ECO:0000313" key="2">
    <source>
        <dbReference type="EMBL" id="KUK45655.1"/>
    </source>
</evidence>
<feature type="domain" description="SCP2" evidence="1">
    <location>
        <begin position="18"/>
        <end position="107"/>
    </location>
</feature>
<dbReference type="InterPro" id="IPR036527">
    <property type="entry name" value="SCP2_sterol-bd_dom_sf"/>
</dbReference>
<dbReference type="EMBL" id="LGFU01000201">
    <property type="protein sequence ID" value="KUK45655.1"/>
    <property type="molecule type" value="Genomic_DNA"/>
</dbReference>
<dbReference type="InterPro" id="IPR003033">
    <property type="entry name" value="SCP2_sterol-bd_dom"/>
</dbReference>
<reference evidence="2 3" key="1">
    <citation type="journal article" date="2015" name="MBio">
        <title>Genome-Resolved Metagenomic Analysis Reveals Roles for Candidate Phyla and Other Microbial Community Members in Biogeochemical Transformations in Oil Reservoirs.</title>
        <authorList>
            <person name="Hu P."/>
            <person name="Tom L."/>
            <person name="Singh A."/>
            <person name="Thomas B.C."/>
            <person name="Baker B.J."/>
            <person name="Piceno Y.M."/>
            <person name="Andersen G.L."/>
            <person name="Banfield J.F."/>
        </authorList>
    </citation>
    <scope>NUCLEOTIDE SEQUENCE [LARGE SCALE GENOMIC DNA]</scope>
    <source>
        <strain evidence="2">46_16</strain>
    </source>
</reference>
<name>A0A117LGD0_9CHLR</name>
<dbReference type="SUPFAM" id="SSF55718">
    <property type="entry name" value="SCP-like"/>
    <property type="match status" value="1"/>
</dbReference>
<dbReference type="Proteomes" id="UP000064249">
    <property type="component" value="Unassembled WGS sequence"/>
</dbReference>
<dbReference type="PANTHER" id="PTHR10094:SF25">
    <property type="entry name" value="SCP2 STEROL-BINDING DOMAIN-CONTAINING PROTEIN 1"/>
    <property type="match status" value="1"/>
</dbReference>
<gene>
    <name evidence="2" type="ORF">XD73_1471</name>
</gene>
<dbReference type="PANTHER" id="PTHR10094">
    <property type="entry name" value="STEROL CARRIER PROTEIN 2 SCP-2 FAMILY PROTEIN"/>
    <property type="match status" value="1"/>
</dbReference>